<feature type="domain" description="HTH marR-type" evidence="1">
    <location>
        <begin position="2"/>
        <end position="144"/>
    </location>
</feature>
<dbReference type="Proteomes" id="UP001139158">
    <property type="component" value="Unassembled WGS sequence"/>
</dbReference>
<dbReference type="InterPro" id="IPR036390">
    <property type="entry name" value="WH_DNA-bd_sf"/>
</dbReference>
<reference evidence="2" key="1">
    <citation type="submission" date="2021-10" db="EMBL/GenBank/DDBJ databases">
        <title>Novel species in genus Arthrobacter.</title>
        <authorList>
            <person name="Liu Y."/>
        </authorList>
    </citation>
    <scope>NUCLEOTIDE SEQUENCE</scope>
    <source>
        <strain evidence="2">Zg-Y453</strain>
    </source>
</reference>
<dbReference type="Pfam" id="PF01047">
    <property type="entry name" value="MarR"/>
    <property type="match status" value="1"/>
</dbReference>
<evidence type="ECO:0000259" key="1">
    <source>
        <dbReference type="PROSITE" id="PS50995"/>
    </source>
</evidence>
<dbReference type="InterPro" id="IPR036388">
    <property type="entry name" value="WH-like_DNA-bd_sf"/>
</dbReference>
<dbReference type="InterPro" id="IPR000835">
    <property type="entry name" value="HTH_MarR-typ"/>
</dbReference>
<name>A0A9X1MG71_9MICC</name>
<sequence>MSSDLTVKVNSVGRAVQLYQAAVEDFDRETARILGVNSTDLRCLEILTTEPDEEITPRTIAARLRLTTGSVTTMLDRLEQAGYIIRTRHAIDKRKVLVRATSKVQERVRALIGPLVEEGEAEIIAGFSPDELDIVERFITRATALQQRHTTRLHEWTGRESAAGTD</sequence>
<dbReference type="AlphaFoldDB" id="A0A9X1MG71"/>
<dbReference type="GO" id="GO:0006950">
    <property type="term" value="P:response to stress"/>
    <property type="evidence" value="ECO:0007669"/>
    <property type="project" value="TreeGrafter"/>
</dbReference>
<proteinExistence type="predicted"/>
<protein>
    <submittedName>
        <fullName evidence="2">MarR family transcriptional regulator</fullName>
    </submittedName>
</protein>
<dbReference type="Gene3D" id="1.10.10.10">
    <property type="entry name" value="Winged helix-like DNA-binding domain superfamily/Winged helix DNA-binding domain"/>
    <property type="match status" value="1"/>
</dbReference>
<comment type="caution">
    <text evidence="2">The sequence shown here is derived from an EMBL/GenBank/DDBJ whole genome shotgun (WGS) entry which is preliminary data.</text>
</comment>
<keyword evidence="3" id="KW-1185">Reference proteome</keyword>
<dbReference type="EMBL" id="JAJFZV010000017">
    <property type="protein sequence ID" value="MCC3299226.1"/>
    <property type="molecule type" value="Genomic_DNA"/>
</dbReference>
<dbReference type="GO" id="GO:0003700">
    <property type="term" value="F:DNA-binding transcription factor activity"/>
    <property type="evidence" value="ECO:0007669"/>
    <property type="project" value="InterPro"/>
</dbReference>
<organism evidence="2 3">
    <name type="scientific">Arthrobacter caoxuetaonis</name>
    <dbReference type="NCBI Taxonomy" id="2886935"/>
    <lineage>
        <taxon>Bacteria</taxon>
        <taxon>Bacillati</taxon>
        <taxon>Actinomycetota</taxon>
        <taxon>Actinomycetes</taxon>
        <taxon>Micrococcales</taxon>
        <taxon>Micrococcaceae</taxon>
        <taxon>Arthrobacter</taxon>
    </lineage>
</organism>
<dbReference type="PANTHER" id="PTHR33164:SF106">
    <property type="entry name" value="TRANSCRIPTIONAL REGULATORY PROTEIN"/>
    <property type="match status" value="1"/>
</dbReference>
<dbReference type="PROSITE" id="PS50995">
    <property type="entry name" value="HTH_MARR_2"/>
    <property type="match status" value="1"/>
</dbReference>
<dbReference type="PRINTS" id="PR00598">
    <property type="entry name" value="HTHMARR"/>
</dbReference>
<dbReference type="InterPro" id="IPR039422">
    <property type="entry name" value="MarR/SlyA-like"/>
</dbReference>
<evidence type="ECO:0000313" key="2">
    <source>
        <dbReference type="EMBL" id="MCC3299226.1"/>
    </source>
</evidence>
<accession>A0A9X1MG71</accession>
<dbReference type="SMART" id="SM00347">
    <property type="entry name" value="HTH_MARR"/>
    <property type="match status" value="1"/>
</dbReference>
<gene>
    <name evidence="2" type="ORF">LJ757_15655</name>
</gene>
<evidence type="ECO:0000313" key="3">
    <source>
        <dbReference type="Proteomes" id="UP001139158"/>
    </source>
</evidence>
<dbReference type="SUPFAM" id="SSF46785">
    <property type="entry name" value="Winged helix' DNA-binding domain"/>
    <property type="match status" value="1"/>
</dbReference>
<dbReference type="RefSeq" id="WP_227897214.1">
    <property type="nucleotide sequence ID" value="NZ_CP099466.1"/>
</dbReference>
<dbReference type="PANTHER" id="PTHR33164">
    <property type="entry name" value="TRANSCRIPTIONAL REGULATOR, MARR FAMILY"/>
    <property type="match status" value="1"/>
</dbReference>